<organism evidence="1">
    <name type="scientific">marine sediment metagenome</name>
    <dbReference type="NCBI Taxonomy" id="412755"/>
    <lineage>
        <taxon>unclassified sequences</taxon>
        <taxon>metagenomes</taxon>
        <taxon>ecological metagenomes</taxon>
    </lineage>
</organism>
<dbReference type="EMBL" id="BART01037401">
    <property type="protein sequence ID" value="GAH07268.1"/>
    <property type="molecule type" value="Genomic_DNA"/>
</dbReference>
<sequence>YSIHQSNVNILSNDIQYLKREFDQDYFDKFNIFNPSYLENKTDDIKSDYYSGEMTPNDFDKLKLDNRFIYQIKSLQLSHENINFHSMRRIQKIDELITSLTAEIKRLEV</sequence>
<dbReference type="AlphaFoldDB" id="X1EF17"/>
<reference evidence="1" key="1">
    <citation type="journal article" date="2014" name="Front. Microbiol.">
        <title>High frequency of phylogenetically diverse reductive dehalogenase-homologous genes in deep subseafloor sedimentary metagenomes.</title>
        <authorList>
            <person name="Kawai M."/>
            <person name="Futagami T."/>
            <person name="Toyoda A."/>
            <person name="Takaki Y."/>
            <person name="Nishi S."/>
            <person name="Hori S."/>
            <person name="Arai W."/>
            <person name="Tsubouchi T."/>
            <person name="Morono Y."/>
            <person name="Uchiyama I."/>
            <person name="Ito T."/>
            <person name="Fujiyama A."/>
            <person name="Inagaki F."/>
            <person name="Takami H."/>
        </authorList>
    </citation>
    <scope>NUCLEOTIDE SEQUENCE</scope>
    <source>
        <strain evidence="1">Expedition CK06-06</strain>
    </source>
</reference>
<evidence type="ECO:0000313" key="1">
    <source>
        <dbReference type="EMBL" id="GAH07268.1"/>
    </source>
</evidence>
<protein>
    <submittedName>
        <fullName evidence="1">Uncharacterized protein</fullName>
    </submittedName>
</protein>
<gene>
    <name evidence="1" type="ORF">S01H4_62595</name>
</gene>
<proteinExistence type="predicted"/>
<feature type="non-terminal residue" evidence="1">
    <location>
        <position position="1"/>
    </location>
</feature>
<accession>X1EF17</accession>
<name>X1EF17_9ZZZZ</name>
<comment type="caution">
    <text evidence="1">The sequence shown here is derived from an EMBL/GenBank/DDBJ whole genome shotgun (WGS) entry which is preliminary data.</text>
</comment>